<feature type="domain" description="Ras-associating" evidence="5">
    <location>
        <begin position="329"/>
        <end position="418"/>
    </location>
</feature>
<feature type="region of interest" description="Disordered" evidence="1">
    <location>
        <begin position="1455"/>
        <end position="1514"/>
    </location>
</feature>
<dbReference type="PROSITE" id="PS50106">
    <property type="entry name" value="PDZ"/>
    <property type="match status" value="1"/>
</dbReference>
<dbReference type="PROSITE" id="PS50057">
    <property type="entry name" value="FERM_3"/>
    <property type="match status" value="1"/>
</dbReference>
<dbReference type="RefSeq" id="XP_052754813.1">
    <property type="nucleotide sequence ID" value="XM_052898853.1"/>
</dbReference>
<proteinExistence type="predicted"/>
<feature type="domain" description="WW" evidence="2">
    <location>
        <begin position="149"/>
        <end position="182"/>
    </location>
</feature>
<dbReference type="CDD" id="cd00201">
    <property type="entry name" value="WW"/>
    <property type="match status" value="2"/>
</dbReference>
<accession>A0ABM3MTW6</accession>
<dbReference type="InterPro" id="IPR029071">
    <property type="entry name" value="Ubiquitin-like_domsf"/>
</dbReference>
<evidence type="ECO:0000259" key="2">
    <source>
        <dbReference type="PROSITE" id="PS50020"/>
    </source>
</evidence>
<dbReference type="PROSITE" id="PS50020">
    <property type="entry name" value="WW_DOMAIN_2"/>
    <property type="match status" value="2"/>
</dbReference>
<feature type="region of interest" description="Disordered" evidence="1">
    <location>
        <begin position="838"/>
        <end position="859"/>
    </location>
</feature>
<feature type="compositionally biased region" description="Low complexity" evidence="1">
    <location>
        <begin position="1"/>
        <end position="18"/>
    </location>
</feature>
<sequence length="1724" mass="189750">MLLQQASSSPGPSGTASPKLAPSPRPNPSPNFGSRLTGSPSLSDGASSSNSPRLGANSPKLGASPKFGSPRLGAGSPRPSRALEDEAALERLQAELKEGWTVHTGRDGRLYYCNHVTRTANWLPPAESWPIAREGSGSGSGSQAEQEDEDLPYGWEQALDSRGKPYYINHVNKTTTYVAPEGCSCESPPAPRDVVLERDPELGFGFVAGSEKPVLVRFVTDNSPSVGKLEPGDQILCVNGEDVSLAAREHVISAVRACTERVTLRVCQPARSGNPMRRSALLSAAKRARLRARPPRVRFADSVQLNGAPMYPPSAFSLGDLCLPPMANVLKVFLENGQTKSFKYDSTTTVADVVTSLKDKLCITAEEHFSLVVEHVKSLRRNKLTLLDPKEFLARIAARPGSHKMRCLFRVVFMPTSAAELAQRDLAALDYLYLQCCNDVAQERFAPELQPDVALRLAALHMHQHALANNLSPAKLTVKAVEREFGLERFVPSGLLESMKRKELRRLIAHFLKLNSQMTGSQRQLTQLQAKLHYLDIVAGLPSYGAKCFSSTRPERVLLVSPRFGLSQIVGRSNSVPQSIASLEEVEGIRVKPEGSGSSDVAIFLRRDRVLALLMDERDAAEMPLVIAGYYRLATGQELNVEQEREPITEDIAPPYLSQHNVVPAKWSYLNYDDPNVLAKKHYAIFSMPPPYHSTPDQSKSSLDTNMNSSITNRNHSNSSSPLIGYDSKSGLLGHDLHLDKCKRNEEFRLFDPNDACYLDDGMGFDLQSVLSMELLENASNNPRLMEAKNEEVLRRVAEMQKLVENSEQYLTENCDVYNDDMYNDGVLRDEFLGKESSVDQLESDTESNNSRMSATDDAPGILKHSDSLLLLTETINQGLSGLNVPENVKDNNSTALTVRQSQGLSAILNNCGLTDALLALNNDLCHSESDNDSLYTPTNSPIRRHQNKPTNKIVRTSFGLHSPDTIPDNKEPNLKEYLKQLREKSNQEDARASEFPFYCQESMVDNDVELIDLTLIPPPQTPDELDCATQVPQILPVVPASFADDKEQIQEDNTAPKTSELEEFIANVTIQPPTVKVTPAIELTPEEILSYIIPPPPGSNSSTLDREQVRYVNHSQILEAKNGQNVNNTKATNGEVVKGTLSVSEIRNMFAAKSLSDARNSLLLKDKSKPQAPTKSDSPKGKRKSISGDKQSNGNAHVIEYPTVERKGMFSCCSKDKNKSDDNSDETEKLDSQMQNSDSMPDVCEIRPPPRRKSSDTRKPPERPPKTPPTPAPRPRSNSFTCLNNELTAVEIPNNHFSTLNNRKLNYKVVCEINEQNMQNPPQLPPRLENKALSPPPPLLLPPKKPPLPPVPSIEVLRIKNAQKQSPIRNPEQRLASIGSPHFQRNLNTYKNLENESRAMDDESLNVRSSQNYSSMTLQSRHVRSNSETKSTILKNKEISTALSLCSPQMNRRFSNRPDLLNGAPGNDSRTFSPPLSERKSFRRDSASPTPKTQNHVRFKEDVVDDIPTPPSPPTVKFPEFQAGNNGHVSIENLLCKTEVAVDGLLQRLHQVAQKCSHQHAHGGGEDIDEIKFQRARSELTSCAVSLVGASRALVGALGAPPPSASPAVTGPPPAANVTAPAALADCLTPLRRLADLSQALGRHTSAPLQTRNLVLRVHDVTAAFKELAGAEMAQIIHDHNLKKTHMQDQDTNSTLEGQLALRAECLANVLATLLRSLRVFSP</sequence>
<dbReference type="Gene3D" id="2.30.42.10">
    <property type="match status" value="1"/>
</dbReference>
<feature type="compositionally biased region" description="Low complexity" evidence="1">
    <location>
        <begin position="39"/>
        <end position="51"/>
    </location>
</feature>
<dbReference type="InterPro" id="IPR014352">
    <property type="entry name" value="FERM/acyl-CoA-bd_prot_sf"/>
</dbReference>
<dbReference type="Gene3D" id="3.10.20.90">
    <property type="entry name" value="Phosphatidylinositol 3-kinase Catalytic Subunit, Chain A, domain 1"/>
    <property type="match status" value="1"/>
</dbReference>
<dbReference type="PROSITE" id="PS50200">
    <property type="entry name" value="RA"/>
    <property type="match status" value="1"/>
</dbReference>
<feature type="region of interest" description="Disordered" evidence="1">
    <location>
        <begin position="1213"/>
        <end position="1281"/>
    </location>
</feature>
<feature type="compositionally biased region" description="Polar residues" evidence="1">
    <location>
        <begin position="1488"/>
        <end position="1497"/>
    </location>
</feature>
<feature type="domain" description="WW" evidence="2">
    <location>
        <begin position="94"/>
        <end position="127"/>
    </location>
</feature>
<dbReference type="PANTHER" id="PTHR46221">
    <property type="entry name" value="FERM AND PDZ DOMAIN-CONTAINING PROTEIN FAMILY MEMBER"/>
    <property type="match status" value="1"/>
</dbReference>
<feature type="region of interest" description="Disordered" evidence="1">
    <location>
        <begin position="1"/>
        <end position="82"/>
    </location>
</feature>
<dbReference type="InterPro" id="IPR036020">
    <property type="entry name" value="WW_dom_sf"/>
</dbReference>
<evidence type="ECO:0000259" key="3">
    <source>
        <dbReference type="PROSITE" id="PS50057"/>
    </source>
</evidence>
<reference evidence="7" key="1">
    <citation type="submission" date="2025-08" db="UniProtKB">
        <authorList>
            <consortium name="RefSeq"/>
        </authorList>
    </citation>
    <scope>IDENTIFICATION</scope>
    <source>
        <tissue evidence="7">Whole larvae</tissue>
    </source>
</reference>
<dbReference type="SUPFAM" id="SSF54236">
    <property type="entry name" value="Ubiquitin-like"/>
    <property type="match status" value="1"/>
</dbReference>
<dbReference type="SUPFAM" id="SSF47031">
    <property type="entry name" value="Second domain of FERM"/>
    <property type="match status" value="1"/>
</dbReference>
<dbReference type="InterPro" id="IPR036034">
    <property type="entry name" value="PDZ_sf"/>
</dbReference>
<feature type="compositionally biased region" description="Basic and acidic residues" evidence="1">
    <location>
        <begin position="1213"/>
        <end position="1232"/>
    </location>
</feature>
<dbReference type="InterPro" id="IPR001202">
    <property type="entry name" value="WW_dom"/>
</dbReference>
<dbReference type="InterPro" id="IPR035963">
    <property type="entry name" value="FERM_2"/>
</dbReference>
<organism evidence="6 7">
    <name type="scientific">Galleria mellonella</name>
    <name type="common">Greater wax moth</name>
    <dbReference type="NCBI Taxonomy" id="7137"/>
    <lineage>
        <taxon>Eukaryota</taxon>
        <taxon>Metazoa</taxon>
        <taxon>Ecdysozoa</taxon>
        <taxon>Arthropoda</taxon>
        <taxon>Hexapoda</taxon>
        <taxon>Insecta</taxon>
        <taxon>Pterygota</taxon>
        <taxon>Neoptera</taxon>
        <taxon>Endopterygota</taxon>
        <taxon>Lepidoptera</taxon>
        <taxon>Glossata</taxon>
        <taxon>Ditrysia</taxon>
        <taxon>Pyraloidea</taxon>
        <taxon>Pyralidae</taxon>
        <taxon>Galleriinae</taxon>
        <taxon>Galleria</taxon>
    </lineage>
</organism>
<dbReference type="PANTHER" id="PTHR46221:SF3">
    <property type="entry name" value="FERM AND PDZ DOMAIN-CONTAINING PROTEIN 4"/>
    <property type="match status" value="1"/>
</dbReference>
<dbReference type="SUPFAM" id="SSF50156">
    <property type="entry name" value="PDZ domain-like"/>
    <property type="match status" value="1"/>
</dbReference>
<evidence type="ECO:0000256" key="1">
    <source>
        <dbReference type="SAM" id="MobiDB-lite"/>
    </source>
</evidence>
<dbReference type="Gene3D" id="1.20.80.10">
    <property type="match status" value="1"/>
</dbReference>
<feature type="compositionally biased region" description="Basic and acidic residues" evidence="1">
    <location>
        <begin position="1254"/>
        <end position="1266"/>
    </location>
</feature>
<dbReference type="InterPro" id="IPR000299">
    <property type="entry name" value="FERM_domain"/>
</dbReference>
<evidence type="ECO:0000259" key="5">
    <source>
        <dbReference type="PROSITE" id="PS50200"/>
    </source>
</evidence>
<gene>
    <name evidence="7" type="primary">LOC113517257</name>
</gene>
<dbReference type="SMART" id="SM00295">
    <property type="entry name" value="B41"/>
    <property type="match status" value="1"/>
</dbReference>
<feature type="compositionally biased region" description="Polar residues" evidence="1">
    <location>
        <begin position="695"/>
        <end position="722"/>
    </location>
</feature>
<dbReference type="Pfam" id="PF00397">
    <property type="entry name" value="WW"/>
    <property type="match status" value="1"/>
</dbReference>
<name>A0ABM3MTW6_GALME</name>
<evidence type="ECO:0000313" key="7">
    <source>
        <dbReference type="RefSeq" id="XP_052754813.1"/>
    </source>
</evidence>
<dbReference type="Gene3D" id="2.20.70.10">
    <property type="match status" value="2"/>
</dbReference>
<feature type="domain" description="FERM" evidence="3">
    <location>
        <begin position="328"/>
        <end position="638"/>
    </location>
</feature>
<feature type="region of interest" description="Disordered" evidence="1">
    <location>
        <begin position="1163"/>
        <end position="1198"/>
    </location>
</feature>
<dbReference type="InterPro" id="IPR019748">
    <property type="entry name" value="FERM_central"/>
</dbReference>
<dbReference type="Pfam" id="PF21989">
    <property type="entry name" value="RA_2"/>
    <property type="match status" value="1"/>
</dbReference>
<evidence type="ECO:0000259" key="4">
    <source>
        <dbReference type="PROSITE" id="PS50106"/>
    </source>
</evidence>
<dbReference type="CDD" id="cd17088">
    <property type="entry name" value="FERM_F1_FRMPD1_like"/>
    <property type="match status" value="1"/>
</dbReference>
<dbReference type="InterPro" id="IPR000159">
    <property type="entry name" value="RA_dom"/>
</dbReference>
<dbReference type="Pfam" id="PF00595">
    <property type="entry name" value="PDZ"/>
    <property type="match status" value="1"/>
</dbReference>
<dbReference type="CDD" id="cd14473">
    <property type="entry name" value="FERM_B-lobe"/>
    <property type="match status" value="1"/>
</dbReference>
<protein>
    <submittedName>
        <fullName evidence="7">Uncharacterized protein LOC113517257</fullName>
    </submittedName>
</protein>
<dbReference type="SUPFAM" id="SSF50729">
    <property type="entry name" value="PH domain-like"/>
    <property type="match status" value="1"/>
</dbReference>
<dbReference type="SUPFAM" id="SSF51045">
    <property type="entry name" value="WW domain"/>
    <property type="match status" value="2"/>
</dbReference>
<feature type="region of interest" description="Disordered" evidence="1">
    <location>
        <begin position="127"/>
        <end position="150"/>
    </location>
</feature>
<dbReference type="SMART" id="SM00456">
    <property type="entry name" value="WW"/>
    <property type="match status" value="2"/>
</dbReference>
<dbReference type="InterPro" id="IPR019749">
    <property type="entry name" value="Band_41_domain"/>
</dbReference>
<keyword evidence="6" id="KW-1185">Reference proteome</keyword>
<dbReference type="GeneID" id="113517257"/>
<feature type="domain" description="PDZ" evidence="4">
    <location>
        <begin position="193"/>
        <end position="270"/>
    </location>
</feature>
<dbReference type="SMART" id="SM00228">
    <property type="entry name" value="PDZ"/>
    <property type="match status" value="1"/>
</dbReference>
<feature type="compositionally biased region" description="Basic and acidic residues" evidence="1">
    <location>
        <begin position="1478"/>
        <end position="1487"/>
    </location>
</feature>
<dbReference type="Pfam" id="PF00373">
    <property type="entry name" value="FERM_M"/>
    <property type="match status" value="1"/>
</dbReference>
<evidence type="ECO:0000313" key="6">
    <source>
        <dbReference type="Proteomes" id="UP001652740"/>
    </source>
</evidence>
<dbReference type="Proteomes" id="UP001652740">
    <property type="component" value="Unplaced"/>
</dbReference>
<dbReference type="InterPro" id="IPR001478">
    <property type="entry name" value="PDZ"/>
</dbReference>
<feature type="region of interest" description="Disordered" evidence="1">
    <location>
        <begin position="694"/>
        <end position="722"/>
    </location>
</feature>